<feature type="transmembrane region" description="Helical" evidence="7">
    <location>
        <begin position="225"/>
        <end position="243"/>
    </location>
</feature>
<dbReference type="SUPFAM" id="SSF103473">
    <property type="entry name" value="MFS general substrate transporter"/>
    <property type="match status" value="1"/>
</dbReference>
<dbReference type="GO" id="GO:0005886">
    <property type="term" value="C:plasma membrane"/>
    <property type="evidence" value="ECO:0007669"/>
    <property type="project" value="UniProtKB-SubCell"/>
</dbReference>
<evidence type="ECO:0000256" key="3">
    <source>
        <dbReference type="ARBA" id="ARBA00022475"/>
    </source>
</evidence>
<evidence type="ECO:0000259" key="8">
    <source>
        <dbReference type="PROSITE" id="PS50850"/>
    </source>
</evidence>
<comment type="caution">
    <text evidence="9">The sequence shown here is derived from an EMBL/GenBank/DDBJ whole genome shotgun (WGS) entry which is preliminary data.</text>
</comment>
<dbReference type="PATRIC" id="fig|1423812.3.peg.328"/>
<feature type="transmembrane region" description="Helical" evidence="7">
    <location>
        <begin position="264"/>
        <end position="285"/>
    </location>
</feature>
<dbReference type="PANTHER" id="PTHR23501:SF191">
    <property type="entry name" value="VACUOLAR BASIC AMINO ACID TRANSPORTER 4"/>
    <property type="match status" value="1"/>
</dbReference>
<feature type="transmembrane region" description="Helical" evidence="7">
    <location>
        <begin position="166"/>
        <end position="187"/>
    </location>
</feature>
<dbReference type="PROSITE" id="PS50850">
    <property type="entry name" value="MFS"/>
    <property type="match status" value="1"/>
</dbReference>
<name>A0A0R1PY28_9LACO</name>
<evidence type="ECO:0000256" key="6">
    <source>
        <dbReference type="ARBA" id="ARBA00023136"/>
    </source>
</evidence>
<feature type="transmembrane region" description="Helical" evidence="7">
    <location>
        <begin position="390"/>
        <end position="418"/>
    </location>
</feature>
<feature type="transmembrane region" description="Helical" evidence="7">
    <location>
        <begin position="330"/>
        <end position="348"/>
    </location>
</feature>
<evidence type="ECO:0000256" key="1">
    <source>
        <dbReference type="ARBA" id="ARBA00004651"/>
    </source>
</evidence>
<feature type="transmembrane region" description="Helical" evidence="7">
    <location>
        <begin position="46"/>
        <end position="67"/>
    </location>
</feature>
<dbReference type="Proteomes" id="UP000051155">
    <property type="component" value="Unassembled WGS sequence"/>
</dbReference>
<gene>
    <name evidence="9" type="ORF">FD20_GL000318</name>
</gene>
<dbReference type="EMBL" id="AZEG01000011">
    <property type="protein sequence ID" value="KRL37447.1"/>
    <property type="molecule type" value="Genomic_DNA"/>
</dbReference>
<keyword evidence="5 7" id="KW-1133">Transmembrane helix</keyword>
<dbReference type="Gene3D" id="1.20.1720.10">
    <property type="entry name" value="Multidrug resistance protein D"/>
    <property type="match status" value="1"/>
</dbReference>
<evidence type="ECO:0000313" key="10">
    <source>
        <dbReference type="Proteomes" id="UP000051155"/>
    </source>
</evidence>
<evidence type="ECO:0000313" key="9">
    <source>
        <dbReference type="EMBL" id="KRL37447.1"/>
    </source>
</evidence>
<keyword evidence="2" id="KW-0813">Transport</keyword>
<feature type="transmembrane region" description="Helical" evidence="7">
    <location>
        <begin position="112"/>
        <end position="131"/>
    </location>
</feature>
<evidence type="ECO:0000256" key="4">
    <source>
        <dbReference type="ARBA" id="ARBA00022692"/>
    </source>
</evidence>
<keyword evidence="10" id="KW-1185">Reference proteome</keyword>
<evidence type="ECO:0000256" key="2">
    <source>
        <dbReference type="ARBA" id="ARBA00022448"/>
    </source>
</evidence>
<dbReference type="PANTHER" id="PTHR23501">
    <property type="entry name" value="MAJOR FACILITATOR SUPERFAMILY"/>
    <property type="match status" value="1"/>
</dbReference>
<accession>A0A0R1PY28</accession>
<dbReference type="PRINTS" id="PR01036">
    <property type="entry name" value="TCRTETB"/>
</dbReference>
<dbReference type="Gene3D" id="1.20.1250.20">
    <property type="entry name" value="MFS general substrate transporter like domains"/>
    <property type="match status" value="1"/>
</dbReference>
<dbReference type="InterPro" id="IPR020846">
    <property type="entry name" value="MFS_dom"/>
</dbReference>
<dbReference type="InterPro" id="IPR011701">
    <property type="entry name" value="MFS"/>
</dbReference>
<feature type="transmembrane region" description="Helical" evidence="7">
    <location>
        <begin position="199"/>
        <end position="219"/>
    </location>
</feature>
<feature type="transmembrane region" description="Helical" evidence="7">
    <location>
        <begin position="12"/>
        <end position="40"/>
    </location>
</feature>
<dbReference type="InterPro" id="IPR036259">
    <property type="entry name" value="MFS_trans_sf"/>
</dbReference>
<protein>
    <submittedName>
        <fullName evidence="9">Major facilitator superfamily protein</fullName>
    </submittedName>
</protein>
<feature type="transmembrane region" description="Helical" evidence="7">
    <location>
        <begin position="451"/>
        <end position="476"/>
    </location>
</feature>
<dbReference type="AlphaFoldDB" id="A0A0R1PY28"/>
<dbReference type="FunFam" id="1.20.1720.10:FF:000004">
    <property type="entry name" value="EmrB/QacA family drug resistance transporter"/>
    <property type="match status" value="1"/>
</dbReference>
<sequence>MVTYFMKNKARIWIMVAIFIATFMTSVEITIVTTALPSIISELHGLAYQSWIMSTYLLTTAITTPIYGKLADSWGRKKVFQIGVIFFTLGSFLSGLSPSIFFLILARALQGLGAGSIISLTFTIIADMYSFQERAKIMAFNNTAWGLSALLGPLLGGFLVDTLSWHWVFFVNVPLGVLVFLVITFKYTETLAVKTDLHIDWYGICWLAISLFSLLIGIQKIDDNIWLAAILFITSLLSFFLLFKQEKRVSDPLIPFKIFTNPTFSIQVITSTLLSGILIGYQIYFPIWLQSLYRVPATVSGLVVTSSSVMWLFASFLVGRLLKKFSPKNIILTVVSVQFLSYFTLLFINSSFPYWGFYIIAAISGFGMGIVISVNIMLSQHLVSKKLLGSATAIITLGRTLGQTLMIGIYGAILNLFIRLQLHGIKFSAINKFISSTNKIDAYSQKIFTPIILNSLHAVFGVVNLLFIIILLVNILDPNKKIIR</sequence>
<comment type="subcellular location">
    <subcellularLocation>
        <location evidence="1">Cell membrane</location>
        <topology evidence="1">Multi-pass membrane protein</topology>
    </subcellularLocation>
</comment>
<keyword evidence="4 7" id="KW-0812">Transmembrane</keyword>
<feature type="transmembrane region" description="Helical" evidence="7">
    <location>
        <begin position="143"/>
        <end position="160"/>
    </location>
</feature>
<keyword evidence="6 7" id="KW-0472">Membrane</keyword>
<dbReference type="GO" id="GO:0022857">
    <property type="term" value="F:transmembrane transporter activity"/>
    <property type="evidence" value="ECO:0007669"/>
    <property type="project" value="InterPro"/>
</dbReference>
<feature type="transmembrane region" description="Helical" evidence="7">
    <location>
        <begin position="297"/>
        <end position="318"/>
    </location>
</feature>
<reference evidence="9 10" key="1">
    <citation type="journal article" date="2015" name="Genome Announc.">
        <title>Expanding the biotechnology potential of lactobacilli through comparative genomics of 213 strains and associated genera.</title>
        <authorList>
            <person name="Sun Z."/>
            <person name="Harris H.M."/>
            <person name="McCann A."/>
            <person name="Guo C."/>
            <person name="Argimon S."/>
            <person name="Zhang W."/>
            <person name="Yang X."/>
            <person name="Jeffery I.B."/>
            <person name="Cooney J.C."/>
            <person name="Kagawa T.F."/>
            <person name="Liu W."/>
            <person name="Song Y."/>
            <person name="Salvetti E."/>
            <person name="Wrobel A."/>
            <person name="Rasinkangas P."/>
            <person name="Parkhill J."/>
            <person name="Rea M.C."/>
            <person name="O'Sullivan O."/>
            <person name="Ritari J."/>
            <person name="Douillard F.P."/>
            <person name="Paul Ross R."/>
            <person name="Yang R."/>
            <person name="Briner A.E."/>
            <person name="Felis G.E."/>
            <person name="de Vos W.M."/>
            <person name="Barrangou R."/>
            <person name="Klaenhammer T.R."/>
            <person name="Caufield P.W."/>
            <person name="Cui Y."/>
            <person name="Zhang H."/>
            <person name="O'Toole P.W."/>
        </authorList>
    </citation>
    <scope>NUCLEOTIDE SEQUENCE [LARGE SCALE GENOMIC DNA]</scope>
    <source>
        <strain evidence="9 10">DSM 19971</strain>
    </source>
</reference>
<dbReference type="STRING" id="1423812.FD20_GL000318"/>
<keyword evidence="3" id="KW-1003">Cell membrane</keyword>
<feature type="transmembrane region" description="Helical" evidence="7">
    <location>
        <begin position="354"/>
        <end position="378"/>
    </location>
</feature>
<feature type="transmembrane region" description="Helical" evidence="7">
    <location>
        <begin position="79"/>
        <end position="106"/>
    </location>
</feature>
<evidence type="ECO:0000256" key="7">
    <source>
        <dbReference type="SAM" id="Phobius"/>
    </source>
</evidence>
<proteinExistence type="predicted"/>
<feature type="domain" description="Major facilitator superfamily (MFS) profile" evidence="8">
    <location>
        <begin position="14"/>
        <end position="481"/>
    </location>
</feature>
<organism evidence="9 10">
    <name type="scientific">Liquorilactobacillus uvarum DSM 19971</name>
    <dbReference type="NCBI Taxonomy" id="1423812"/>
    <lineage>
        <taxon>Bacteria</taxon>
        <taxon>Bacillati</taxon>
        <taxon>Bacillota</taxon>
        <taxon>Bacilli</taxon>
        <taxon>Lactobacillales</taxon>
        <taxon>Lactobacillaceae</taxon>
        <taxon>Liquorilactobacillus</taxon>
    </lineage>
</organism>
<dbReference type="Pfam" id="PF07690">
    <property type="entry name" value="MFS_1"/>
    <property type="match status" value="1"/>
</dbReference>
<evidence type="ECO:0000256" key="5">
    <source>
        <dbReference type="ARBA" id="ARBA00022989"/>
    </source>
</evidence>